<feature type="region of interest" description="Disordered" evidence="1">
    <location>
        <begin position="242"/>
        <end position="274"/>
    </location>
</feature>
<sequence length="852" mass="92994">MKTSYSHSHFRLPGHASHAGHTFLPHPHPPPPGSVLGRRMPPAHPPSGLCGVKGNEQPGPQRTALQCSWFEQASCEANVEFKSYIFLDRALREARGIYESFASIVENSGPLPANFSGSLFYFEVQERVARFFSTPRPRRLEPEDYFETPLEWTDVIRESLTPERFEHAIDDLYHCCVQGKWIEVTENDRSEILCGVLDGLLDSLGRLSESHQRQKFQNHFDETFAFVQKLSADMEKTKQIIQRAEHPRKGGAGNRTSNDILNSTPPPSRGRLRSTSSLGILRGRVFGPTLPDIAPPLSIKPKIPPSDAGRNPDTVENGTKVSAGNDAVPVESEISYNNTGDLACNREAEIPLVVRKITSTINKEASSQVPGAGNTDAVGQPVNKTACPTIGAISKVAVSQTPVTVTKETGSQTPDVANKEAVIQIPNAVNKVAVSKRVNNVVSRTISPTTKAAISQALSAVNKDAAGHTIKKAIEPSGAGNTEAVGQIPSTMNKVSVSRLVNNTVNETPRAINKDGFGQTVNNSLVQTPRVIHEDAISQTVTNAEDQTPRTGAAFQPSGVIDKIATPQQAPDTIFEGVTGENSGMVYKETVGQIITIDKQTGYDVIIDKRTGRAAVGTVDGYLLYKNDVATQSTAKVTPDTADKTVVDEDYDDDVESVGSDIPYGINSPLTYNSNSAVAQFESMKRRDVSVRLSKEARREALLARYSHPIHGSKLYTSREMEEAPEFIQHVLDLGYSAKELEDEYNWIFRPNHPRTADALLRKFFGGRKRKQPSESSDQAKRLKGLYSGIPIILARSPSPSSGGLHGENRATILLGTRSTAIAHSFDKQIFIVINLRDRVNITHFSSSGRWA</sequence>
<feature type="region of interest" description="Disordered" evidence="1">
    <location>
        <begin position="16"/>
        <end position="42"/>
    </location>
</feature>
<dbReference type="EMBL" id="HG793151">
    <property type="protein sequence ID" value="CRL26532.1"/>
    <property type="molecule type" value="Genomic_DNA"/>
</dbReference>
<dbReference type="AlphaFoldDB" id="A0A0G4PJE9"/>
<keyword evidence="3" id="KW-1185">Reference proteome</keyword>
<reference evidence="2 3" key="1">
    <citation type="journal article" date="2014" name="Nat. Commun.">
        <title>Multiple recent horizontal transfers of a large genomic region in cheese making fungi.</title>
        <authorList>
            <person name="Cheeseman K."/>
            <person name="Ropars J."/>
            <person name="Renault P."/>
            <person name="Dupont J."/>
            <person name="Gouzy J."/>
            <person name="Branca A."/>
            <person name="Abraham A.L."/>
            <person name="Ceppi M."/>
            <person name="Conseiller E."/>
            <person name="Debuchy R."/>
            <person name="Malagnac F."/>
            <person name="Goarin A."/>
            <person name="Silar P."/>
            <person name="Lacoste S."/>
            <person name="Sallet E."/>
            <person name="Bensimon A."/>
            <person name="Giraud T."/>
            <person name="Brygoo Y."/>
        </authorList>
    </citation>
    <scope>NUCLEOTIDE SEQUENCE [LARGE SCALE GENOMIC DNA]</scope>
    <source>
        <strain evidence="3">FM 013</strain>
    </source>
</reference>
<protein>
    <submittedName>
        <fullName evidence="2">Str. FM013</fullName>
    </submittedName>
</protein>
<dbReference type="Proteomes" id="UP000053732">
    <property type="component" value="Unassembled WGS sequence"/>
</dbReference>
<evidence type="ECO:0000313" key="2">
    <source>
        <dbReference type="EMBL" id="CRL26532.1"/>
    </source>
</evidence>
<evidence type="ECO:0000313" key="3">
    <source>
        <dbReference type="Proteomes" id="UP000053732"/>
    </source>
</evidence>
<name>A0A0G4PJE9_PENC3</name>
<proteinExistence type="predicted"/>
<feature type="region of interest" description="Disordered" evidence="1">
    <location>
        <begin position="291"/>
        <end position="323"/>
    </location>
</feature>
<accession>A0A0G4PJE9</accession>
<organism evidence="2 3">
    <name type="scientific">Penicillium camemberti (strain FM 013)</name>
    <dbReference type="NCBI Taxonomy" id="1429867"/>
    <lineage>
        <taxon>Eukaryota</taxon>
        <taxon>Fungi</taxon>
        <taxon>Dikarya</taxon>
        <taxon>Ascomycota</taxon>
        <taxon>Pezizomycotina</taxon>
        <taxon>Eurotiomycetes</taxon>
        <taxon>Eurotiomycetidae</taxon>
        <taxon>Eurotiales</taxon>
        <taxon>Aspergillaceae</taxon>
        <taxon>Penicillium</taxon>
    </lineage>
</organism>
<evidence type="ECO:0000256" key="1">
    <source>
        <dbReference type="SAM" id="MobiDB-lite"/>
    </source>
</evidence>
<gene>
    <name evidence="2" type="ORF">PCAMFM013_S018g000225</name>
</gene>